<accession>A6KU00</accession>
<proteinExistence type="predicted"/>
<dbReference type="EMBL" id="CH474123">
    <property type="protein sequence ID" value="EDL82938.1"/>
    <property type="molecule type" value="Genomic_DNA"/>
</dbReference>
<dbReference type="AlphaFoldDB" id="A6KU00"/>
<feature type="region of interest" description="Disordered" evidence="1">
    <location>
        <begin position="1"/>
        <end position="89"/>
    </location>
</feature>
<protein>
    <submittedName>
        <fullName evidence="2">RCG23046</fullName>
    </submittedName>
</protein>
<name>A6KU00_RAT</name>
<evidence type="ECO:0000313" key="3">
    <source>
        <dbReference type="Proteomes" id="UP000234681"/>
    </source>
</evidence>
<evidence type="ECO:0000256" key="1">
    <source>
        <dbReference type="SAM" id="MobiDB-lite"/>
    </source>
</evidence>
<reference evidence="3" key="1">
    <citation type="submission" date="2005-09" db="EMBL/GenBank/DDBJ databases">
        <authorList>
            <person name="Mural R.J."/>
            <person name="Li P.W."/>
            <person name="Adams M.D."/>
            <person name="Amanatides P.G."/>
            <person name="Baden-Tillson H."/>
            <person name="Barnstead M."/>
            <person name="Chin S.H."/>
            <person name="Dew I."/>
            <person name="Evans C.A."/>
            <person name="Ferriera S."/>
            <person name="Flanigan M."/>
            <person name="Fosler C."/>
            <person name="Glodek A."/>
            <person name="Gu Z."/>
            <person name="Holt R.A."/>
            <person name="Jennings D."/>
            <person name="Kraft C.L."/>
            <person name="Lu F."/>
            <person name="Nguyen T."/>
            <person name="Nusskern D.R."/>
            <person name="Pfannkoch C.M."/>
            <person name="Sitter C."/>
            <person name="Sutton G.G."/>
            <person name="Venter J.C."/>
            <person name="Wang Z."/>
            <person name="Woodage T."/>
            <person name="Zheng X.H."/>
            <person name="Zhong F."/>
        </authorList>
    </citation>
    <scope>NUCLEOTIDE SEQUENCE [LARGE SCALE GENOMIC DNA]</scope>
    <source>
        <strain>BN</strain>
        <strain evidence="3">Sprague-Dawley</strain>
    </source>
</reference>
<feature type="compositionally biased region" description="Polar residues" evidence="1">
    <location>
        <begin position="1"/>
        <end position="29"/>
    </location>
</feature>
<gene>
    <name evidence="2" type="ORF">rCG_23046</name>
</gene>
<organism evidence="2 3">
    <name type="scientific">Rattus norvegicus</name>
    <name type="common">Rat</name>
    <dbReference type="NCBI Taxonomy" id="10116"/>
    <lineage>
        <taxon>Eukaryota</taxon>
        <taxon>Metazoa</taxon>
        <taxon>Chordata</taxon>
        <taxon>Craniata</taxon>
        <taxon>Vertebrata</taxon>
        <taxon>Euteleostomi</taxon>
        <taxon>Mammalia</taxon>
        <taxon>Eutheria</taxon>
        <taxon>Euarchontoglires</taxon>
        <taxon>Glires</taxon>
        <taxon>Rodentia</taxon>
        <taxon>Myomorpha</taxon>
        <taxon>Muroidea</taxon>
        <taxon>Muridae</taxon>
        <taxon>Murinae</taxon>
        <taxon>Rattus</taxon>
    </lineage>
</organism>
<sequence length="119" mass="12747">MATATSSRHTFTVRATSRSTMGTATLLSQRTRHQLARYASGAPGPGKRERLGSDALQGPGAADAPAGWFLSSRSPSREAQLSPPGTQTVSLRASWDTHGRLKIRKEGKLPLVYIESESL</sequence>
<evidence type="ECO:0000313" key="2">
    <source>
        <dbReference type="EMBL" id="EDL82938.1"/>
    </source>
</evidence>
<dbReference type="Proteomes" id="UP000234681">
    <property type="component" value="Chromosome 11"/>
</dbReference>
<feature type="compositionally biased region" description="Polar residues" evidence="1">
    <location>
        <begin position="71"/>
        <end position="89"/>
    </location>
</feature>